<evidence type="ECO:0000256" key="1">
    <source>
        <dbReference type="SAM" id="Coils"/>
    </source>
</evidence>
<keyword evidence="1" id="KW-0175">Coiled coil</keyword>
<evidence type="ECO:0000313" key="4">
    <source>
        <dbReference type="Proteomes" id="UP000245021"/>
    </source>
</evidence>
<evidence type="ECO:0000313" key="3">
    <source>
        <dbReference type="EMBL" id="GBG97279.1"/>
    </source>
</evidence>
<reference evidence="3 4" key="1">
    <citation type="journal article" date="2018" name="Genome Announc.">
        <title>Draft Genome Sequence of Lactococcus sp. Strain NtB2 (JCM 32569), Isolated from the Gut of the Higher Termite Nasutitermes takasagoensis.</title>
        <authorList>
            <person name="Noda S."/>
            <person name="Aihara C."/>
            <person name="Yuki M."/>
            <person name="Ohkuma M."/>
        </authorList>
    </citation>
    <scope>NUCLEOTIDE SEQUENCE [LARGE SCALE GENOMIC DNA]</scope>
    <source>
        <strain evidence="3 4">NtB2</strain>
    </source>
</reference>
<feature type="coiled-coil region" evidence="1">
    <location>
        <begin position="280"/>
        <end position="310"/>
    </location>
</feature>
<feature type="compositionally biased region" description="Low complexity" evidence="2">
    <location>
        <begin position="465"/>
        <end position="493"/>
    </location>
</feature>
<keyword evidence="4" id="KW-1185">Reference proteome</keyword>
<sequence>MVSKISIEELEAAGRLQTLDVKIDGIDYQIVKYRAPLGRSGKHFIRVLQAGQTVSNTKNILGQIFNTFQFPAEQYNENTNILGDRLLVMIPAKIKEMQEAQRQEELRKEQQRQQEIQLEQQRLQQQRAEEERQRRLAEEKERKARALAEQEKRVKEAAAQEKARKANLDLEEQYAAYSKIFDLKTVKQQEEAELKVLEQNRKFKLPSKMTWISIASLFVAMLVGGGLSANATQLQQQRDALKQVEKQLNHLDKSEVSKETKAEIKKELSDTNEIIKAKSLDNMKAESSRLEALSKKASGESSQVQELLQRAVRLESQSSKEDKDQLSDWEKKASDYSSISSYSSDFTHLMDLVEAHNNRTTSIASIDKILADKDLSKANKKLLTDDIQKLKKASTTDDITSLIGKLSTDSLTAQNQIEDTVTKRKEDEKKAAEAQAAAEKAAKEKAAQEAAAAAEAKKKADEEAAAQAAAQKKAADDAAAQAAQDAQNAQAAAPASSGYTTSAGWANAESGMCFYRPDSGKYYVSVKNPGNYQYISISEAASMGGTPGHSNGSARN</sequence>
<feature type="coiled-coil region" evidence="1">
    <location>
        <begin position="93"/>
        <end position="200"/>
    </location>
</feature>
<gene>
    <name evidence="3" type="ORF">NtB2_01418</name>
</gene>
<dbReference type="EMBL" id="BFFO01000009">
    <property type="protein sequence ID" value="GBG97279.1"/>
    <property type="molecule type" value="Genomic_DNA"/>
</dbReference>
<dbReference type="OrthoDB" id="9783680at2"/>
<accession>A0A2R5HGW6</accession>
<feature type="coiled-coil region" evidence="1">
    <location>
        <begin position="227"/>
        <end position="254"/>
    </location>
</feature>
<comment type="caution">
    <text evidence="3">The sequence shown here is derived from an EMBL/GenBank/DDBJ whole genome shotgun (WGS) entry which is preliminary data.</text>
</comment>
<proteinExistence type="predicted"/>
<protein>
    <submittedName>
        <fullName evidence="3">Prophage protein</fullName>
    </submittedName>
</protein>
<dbReference type="RefSeq" id="WP_109246232.1">
    <property type="nucleotide sequence ID" value="NZ_BFFO01000009.1"/>
</dbReference>
<organism evidence="3 4">
    <name type="scientific">Lactococcus termiticola</name>
    <dbReference type="NCBI Taxonomy" id="2169526"/>
    <lineage>
        <taxon>Bacteria</taxon>
        <taxon>Bacillati</taxon>
        <taxon>Bacillota</taxon>
        <taxon>Bacilli</taxon>
        <taxon>Lactobacillales</taxon>
        <taxon>Streptococcaceae</taxon>
        <taxon>Lactococcus</taxon>
    </lineage>
</organism>
<dbReference type="Proteomes" id="UP000245021">
    <property type="component" value="Unassembled WGS sequence"/>
</dbReference>
<name>A0A2R5HGW6_9LACT</name>
<dbReference type="AlphaFoldDB" id="A0A2R5HGW6"/>
<feature type="region of interest" description="Disordered" evidence="2">
    <location>
        <begin position="453"/>
        <end position="501"/>
    </location>
</feature>
<evidence type="ECO:0000256" key="2">
    <source>
        <dbReference type="SAM" id="MobiDB-lite"/>
    </source>
</evidence>